<protein>
    <submittedName>
        <fullName evidence="1">Uncharacterized protein</fullName>
    </submittedName>
</protein>
<dbReference type="EMBL" id="MU006756">
    <property type="protein sequence ID" value="KAF2621349.1"/>
    <property type="molecule type" value="Genomic_DNA"/>
</dbReference>
<sequence>SKLHIGFDRWTTTKGGKRGFVAVVAHYASKDGFTIDLPNALPQLVGAHTSQAIAETVAKFLPYFGINCSKLGYFVLGDALSTCLQTCKAPRNGAIKLFAYLPLPYAPVPNAPVPIHFTASFRISLVE</sequence>
<name>A0ACB6RHW5_9PLEO</name>
<keyword evidence="2" id="KW-1185">Reference proteome</keyword>
<gene>
    <name evidence="1" type="ORF">BU25DRAFT_354527</name>
</gene>
<dbReference type="Proteomes" id="UP000799754">
    <property type="component" value="Unassembled WGS sequence"/>
</dbReference>
<proteinExistence type="predicted"/>
<evidence type="ECO:0000313" key="2">
    <source>
        <dbReference type="Proteomes" id="UP000799754"/>
    </source>
</evidence>
<feature type="non-terminal residue" evidence="1">
    <location>
        <position position="1"/>
    </location>
</feature>
<accession>A0ACB6RHW5</accession>
<comment type="caution">
    <text evidence="1">The sequence shown here is derived from an EMBL/GenBank/DDBJ whole genome shotgun (WGS) entry which is preliminary data.</text>
</comment>
<organism evidence="1 2">
    <name type="scientific">Macroventuria anomochaeta</name>
    <dbReference type="NCBI Taxonomy" id="301207"/>
    <lineage>
        <taxon>Eukaryota</taxon>
        <taxon>Fungi</taxon>
        <taxon>Dikarya</taxon>
        <taxon>Ascomycota</taxon>
        <taxon>Pezizomycotina</taxon>
        <taxon>Dothideomycetes</taxon>
        <taxon>Pleosporomycetidae</taxon>
        <taxon>Pleosporales</taxon>
        <taxon>Pleosporineae</taxon>
        <taxon>Didymellaceae</taxon>
        <taxon>Macroventuria</taxon>
    </lineage>
</organism>
<reference evidence="1" key="1">
    <citation type="journal article" date="2020" name="Stud. Mycol.">
        <title>101 Dothideomycetes genomes: a test case for predicting lifestyles and emergence of pathogens.</title>
        <authorList>
            <person name="Haridas S."/>
            <person name="Albert R."/>
            <person name="Binder M."/>
            <person name="Bloem J."/>
            <person name="Labutti K."/>
            <person name="Salamov A."/>
            <person name="Andreopoulos B."/>
            <person name="Baker S."/>
            <person name="Barry K."/>
            <person name="Bills G."/>
            <person name="Bluhm B."/>
            <person name="Cannon C."/>
            <person name="Castanera R."/>
            <person name="Culley D."/>
            <person name="Daum C."/>
            <person name="Ezra D."/>
            <person name="Gonzalez J."/>
            <person name="Henrissat B."/>
            <person name="Kuo A."/>
            <person name="Liang C."/>
            <person name="Lipzen A."/>
            <person name="Lutzoni F."/>
            <person name="Magnuson J."/>
            <person name="Mondo S."/>
            <person name="Nolan M."/>
            <person name="Ohm R."/>
            <person name="Pangilinan J."/>
            <person name="Park H.-J."/>
            <person name="Ramirez L."/>
            <person name="Alfaro M."/>
            <person name="Sun H."/>
            <person name="Tritt A."/>
            <person name="Yoshinaga Y."/>
            <person name="Zwiers L.-H."/>
            <person name="Turgeon B."/>
            <person name="Goodwin S."/>
            <person name="Spatafora J."/>
            <person name="Crous P."/>
            <person name="Grigoriev I."/>
        </authorList>
    </citation>
    <scope>NUCLEOTIDE SEQUENCE</scope>
    <source>
        <strain evidence="1">CBS 525.71</strain>
    </source>
</reference>
<evidence type="ECO:0000313" key="1">
    <source>
        <dbReference type="EMBL" id="KAF2621349.1"/>
    </source>
</evidence>